<gene>
    <name evidence="1" type="ORF">GCM10008938_50760</name>
</gene>
<reference evidence="2" key="1">
    <citation type="journal article" date="2019" name="Int. J. Syst. Evol. Microbiol.">
        <title>The Global Catalogue of Microorganisms (GCM) 10K type strain sequencing project: providing services to taxonomists for standard genome sequencing and annotation.</title>
        <authorList>
            <consortium name="The Broad Institute Genomics Platform"/>
            <consortium name="The Broad Institute Genome Sequencing Center for Infectious Disease"/>
            <person name="Wu L."/>
            <person name="Ma J."/>
        </authorList>
    </citation>
    <scope>NUCLEOTIDE SEQUENCE [LARGE SCALE GENOMIC DNA]</scope>
    <source>
        <strain evidence="2">JCM 14370</strain>
    </source>
</reference>
<keyword evidence="2" id="KW-1185">Reference proteome</keyword>
<dbReference type="InterPro" id="IPR018777">
    <property type="entry name" value="Replication_initiator_prot_A"/>
</dbReference>
<dbReference type="RefSeq" id="WP_189009073.1">
    <property type="nucleotide sequence ID" value="NZ_BMOD01000044.1"/>
</dbReference>
<dbReference type="EMBL" id="BMOD01000044">
    <property type="protein sequence ID" value="GGJ58483.1"/>
    <property type="molecule type" value="Genomic_DNA"/>
</dbReference>
<dbReference type="Pfam" id="PF10134">
    <property type="entry name" value="RPA"/>
    <property type="match status" value="1"/>
</dbReference>
<comment type="caution">
    <text evidence="1">The sequence shown here is derived from an EMBL/GenBank/DDBJ whole genome shotgun (WGS) entry which is preliminary data.</text>
</comment>
<name>A0ABQ2DK97_9DEIO</name>
<dbReference type="Proteomes" id="UP000632222">
    <property type="component" value="Unassembled WGS sequence"/>
</dbReference>
<organism evidence="1 2">
    <name type="scientific">Deinococcus roseus</name>
    <dbReference type="NCBI Taxonomy" id="392414"/>
    <lineage>
        <taxon>Bacteria</taxon>
        <taxon>Thermotogati</taxon>
        <taxon>Deinococcota</taxon>
        <taxon>Deinococci</taxon>
        <taxon>Deinococcales</taxon>
        <taxon>Deinococcaceae</taxon>
        <taxon>Deinococcus</taxon>
    </lineage>
</organism>
<accession>A0ABQ2DK97</accession>
<protein>
    <submittedName>
        <fullName evidence="1">Uncharacterized protein</fullName>
    </submittedName>
</protein>
<evidence type="ECO:0000313" key="2">
    <source>
        <dbReference type="Proteomes" id="UP000632222"/>
    </source>
</evidence>
<proteinExistence type="predicted"/>
<evidence type="ECO:0000313" key="1">
    <source>
        <dbReference type="EMBL" id="GGJ58483.1"/>
    </source>
</evidence>
<sequence length="467" mass="53010">MSKNPNKSQMDRRDERNTARLGIISMQSRVDTSVTKWDAEWQIDGRPYRIQCFAPKGRPHGVDTDVVLAIQTLYVRAGCPVHGWVHTTAYELREMSGMAQNGLNYHRLKDSLLRLATTSFLVSEGWHDHIGRRKWDTDTMRYIDRIKYREFDVQSDLPGLDETASLSIKLGDQLAESIRAGYTQALDSQLLLQLEQPPARALCRLLESYRMQPDGSRLMQLSVQLEDWRQACGIVSDRSEIVRRALIPAHEELIAARYLREVVIEGRGMKQILTYHFQSSDAPDPALVATLRDVGFSVGAAQEVSKLYGDRVEQAVQYALERRATGYQIKNMPGFIVDYLKSEDKYSPAPVVEVQPMQPETTTERVRQATQLAEEKAMREAEAAQQFLKALTPQEQYQEAKAALTMLLKKHLSKHEMKRLEEACLSGQILAGELKEQVLLATSRLSLAEFMDSLKKQLQSFGLPVAE</sequence>